<sequence>MNTPIDSITTTLSATPSTPHSRRRRLVGALAGIALVASACGGSDGAEPAPEPAPVETDAPAEASAEEPAAEPAAATVGVADNELGSIIVDEVGMTLYGFTPDDAGEPTCVDGCADAWPPYAVDGDSVPAGLDESIFSVVAHPSGVNQLKAGKWPLYYFSGDIAPGDTNGQGSGDVWFVAAADGSLIR</sequence>
<evidence type="ECO:0000313" key="2">
    <source>
        <dbReference type="EMBL" id="BAN04041.1"/>
    </source>
</evidence>
<keyword evidence="3" id="KW-1185">Reference proteome</keyword>
<evidence type="ECO:0008006" key="4">
    <source>
        <dbReference type="Google" id="ProtNLM"/>
    </source>
</evidence>
<protein>
    <recommendedName>
        <fullName evidence="4">Lipoprotein</fullName>
    </recommendedName>
</protein>
<evidence type="ECO:0000256" key="1">
    <source>
        <dbReference type="SAM" id="MobiDB-lite"/>
    </source>
</evidence>
<feature type="compositionally biased region" description="Polar residues" evidence="1">
    <location>
        <begin position="1"/>
        <end position="19"/>
    </location>
</feature>
<gene>
    <name evidence="2" type="ORF">YM304_37270</name>
</gene>
<dbReference type="AlphaFoldDB" id="A0A6C7EC40"/>
<feature type="region of interest" description="Disordered" evidence="1">
    <location>
        <begin position="42"/>
        <end position="73"/>
    </location>
</feature>
<organism evidence="2 3">
    <name type="scientific">Ilumatobacter coccineus (strain NBRC 103263 / KCTC 29153 / YM16-304)</name>
    <dbReference type="NCBI Taxonomy" id="1313172"/>
    <lineage>
        <taxon>Bacteria</taxon>
        <taxon>Bacillati</taxon>
        <taxon>Actinomycetota</taxon>
        <taxon>Acidimicrobiia</taxon>
        <taxon>Acidimicrobiales</taxon>
        <taxon>Ilumatobacteraceae</taxon>
        <taxon>Ilumatobacter</taxon>
    </lineage>
</organism>
<accession>A0A6C7EC40</accession>
<reference evidence="2 3" key="1">
    <citation type="journal article" date="2013" name="Int. J. Syst. Evol. Microbiol.">
        <title>Ilumatobacter nonamiense sp. nov. and Ilumatobacter coccineum sp. nov., isolated from seashore sand.</title>
        <authorList>
            <person name="Matsumoto A."/>
            <person name="Kasai H."/>
            <person name="Matsuo Y."/>
            <person name="Shizuri Y."/>
            <person name="Ichikawa N."/>
            <person name="Fujita N."/>
            <person name="Omura S."/>
            <person name="Takahashi Y."/>
        </authorList>
    </citation>
    <scope>NUCLEOTIDE SEQUENCE [LARGE SCALE GENOMIC DNA]</scope>
    <source>
        <strain evidence="3">NBRC 103263 / KCTC 29153 / YM16-304</strain>
    </source>
</reference>
<dbReference type="GO" id="GO:0043448">
    <property type="term" value="P:alkane catabolic process"/>
    <property type="evidence" value="ECO:0007669"/>
    <property type="project" value="TreeGrafter"/>
</dbReference>
<dbReference type="InterPro" id="IPR005297">
    <property type="entry name" value="Lipoprotein_repeat"/>
</dbReference>
<name>A0A6C7EC40_ILUCY</name>
<dbReference type="PANTHER" id="PTHR39335:SF1">
    <property type="entry name" value="BLL4220 PROTEIN"/>
    <property type="match status" value="1"/>
</dbReference>
<feature type="region of interest" description="Disordered" evidence="1">
    <location>
        <begin position="1"/>
        <end position="22"/>
    </location>
</feature>
<dbReference type="EMBL" id="AP012057">
    <property type="protein sequence ID" value="BAN04041.1"/>
    <property type="molecule type" value="Genomic_DNA"/>
</dbReference>
<dbReference type="Pfam" id="PF03640">
    <property type="entry name" value="Lipoprotein_15"/>
    <property type="match status" value="2"/>
</dbReference>
<proteinExistence type="predicted"/>
<evidence type="ECO:0000313" key="3">
    <source>
        <dbReference type="Proteomes" id="UP000011863"/>
    </source>
</evidence>
<dbReference type="KEGG" id="aym:YM304_37270"/>
<dbReference type="Proteomes" id="UP000011863">
    <property type="component" value="Chromosome"/>
</dbReference>
<feature type="compositionally biased region" description="Low complexity" evidence="1">
    <location>
        <begin position="54"/>
        <end position="63"/>
    </location>
</feature>
<dbReference type="OrthoDB" id="597632at2"/>
<dbReference type="PANTHER" id="PTHR39335">
    <property type="entry name" value="BLL4220 PROTEIN"/>
    <property type="match status" value="1"/>
</dbReference>
<dbReference type="RefSeq" id="WP_015443288.1">
    <property type="nucleotide sequence ID" value="NC_020520.1"/>
</dbReference>